<feature type="non-terminal residue" evidence="1">
    <location>
        <position position="1"/>
    </location>
</feature>
<evidence type="ECO:0000313" key="1">
    <source>
        <dbReference type="EMBL" id="GAF94048.1"/>
    </source>
</evidence>
<proteinExistence type="predicted"/>
<evidence type="ECO:0008006" key="2">
    <source>
        <dbReference type="Google" id="ProtNLM"/>
    </source>
</evidence>
<dbReference type="EMBL" id="BARS01014502">
    <property type="protein sequence ID" value="GAF94048.1"/>
    <property type="molecule type" value="Genomic_DNA"/>
</dbReference>
<organism evidence="1">
    <name type="scientific">marine sediment metagenome</name>
    <dbReference type="NCBI Taxonomy" id="412755"/>
    <lineage>
        <taxon>unclassified sequences</taxon>
        <taxon>metagenomes</taxon>
        <taxon>ecological metagenomes</taxon>
    </lineage>
</organism>
<dbReference type="AlphaFoldDB" id="X0TKI0"/>
<name>X0TKI0_9ZZZZ</name>
<reference evidence="1" key="1">
    <citation type="journal article" date="2014" name="Front. Microbiol.">
        <title>High frequency of phylogenetically diverse reductive dehalogenase-homologous genes in deep subseafloor sedimentary metagenomes.</title>
        <authorList>
            <person name="Kawai M."/>
            <person name="Futagami T."/>
            <person name="Toyoda A."/>
            <person name="Takaki Y."/>
            <person name="Nishi S."/>
            <person name="Hori S."/>
            <person name="Arai W."/>
            <person name="Tsubouchi T."/>
            <person name="Morono Y."/>
            <person name="Uchiyama I."/>
            <person name="Ito T."/>
            <person name="Fujiyama A."/>
            <person name="Inagaki F."/>
            <person name="Takami H."/>
        </authorList>
    </citation>
    <scope>NUCLEOTIDE SEQUENCE</scope>
    <source>
        <strain evidence="1">Expedition CK06-06</strain>
    </source>
</reference>
<sequence length="57" mass="6563">VNTTGLVVEFGSGDYSTNFLHALCGSLGRELWTIENDSEWAKRYLGDLRCDWHRFII</sequence>
<gene>
    <name evidence="1" type="ORF">S01H1_24393</name>
</gene>
<comment type="caution">
    <text evidence="1">The sequence shown here is derived from an EMBL/GenBank/DDBJ whole genome shotgun (WGS) entry which is preliminary data.</text>
</comment>
<protein>
    <recommendedName>
        <fullName evidence="2">Methyltransferase FkbM domain-containing protein</fullName>
    </recommendedName>
</protein>
<accession>X0TKI0</accession>
<feature type="non-terminal residue" evidence="1">
    <location>
        <position position="57"/>
    </location>
</feature>